<name>A0A5J6Q0K5_9NEIS</name>
<evidence type="ECO:0000313" key="3">
    <source>
        <dbReference type="Proteomes" id="UP000325713"/>
    </source>
</evidence>
<evidence type="ECO:0000256" key="1">
    <source>
        <dbReference type="SAM" id="Phobius"/>
    </source>
</evidence>
<keyword evidence="1" id="KW-0812">Transmembrane</keyword>
<feature type="transmembrane region" description="Helical" evidence="1">
    <location>
        <begin position="5"/>
        <end position="24"/>
    </location>
</feature>
<dbReference type="OrthoDB" id="8604072at2"/>
<organism evidence="2 3">
    <name type="scientific">Neisseria zalophi</name>
    <dbReference type="NCBI Taxonomy" id="640030"/>
    <lineage>
        <taxon>Bacteria</taxon>
        <taxon>Pseudomonadati</taxon>
        <taxon>Pseudomonadota</taxon>
        <taxon>Betaproteobacteria</taxon>
        <taxon>Neisseriales</taxon>
        <taxon>Neisseriaceae</taxon>
        <taxon>Neisseria</taxon>
    </lineage>
</organism>
<sequence length="94" mass="10847">MNKELLGIIFLPAGVISMSMAGLWQMYVMMTETYTLNRFKDRQLMWVVTALFFSFSLAVYWFCPNARKKGIIFAILSVGGALMYFLAKAWLPFK</sequence>
<protein>
    <submittedName>
        <fullName evidence="2">Uncharacterized protein</fullName>
    </submittedName>
</protein>
<proteinExistence type="predicted"/>
<accession>A0A5J6Q0K5</accession>
<keyword evidence="1" id="KW-1133">Transmembrane helix</keyword>
<dbReference type="KEGG" id="nzl:D0T92_08390"/>
<dbReference type="RefSeq" id="WP_151051922.1">
    <property type="nucleotide sequence ID" value="NZ_CP031700.1"/>
</dbReference>
<dbReference type="Proteomes" id="UP000325713">
    <property type="component" value="Chromosome"/>
</dbReference>
<dbReference type="AlphaFoldDB" id="A0A5J6Q0K5"/>
<reference evidence="2 3" key="1">
    <citation type="submission" date="2018-08" db="EMBL/GenBank/DDBJ databases">
        <title>Neisseria zalophi ATCC BAA-2455 complete genome.</title>
        <authorList>
            <person name="Veseli I.A."/>
            <person name="Buttler R."/>
            <person name="Mascarenhas dos Santos A.C."/>
            <person name="Pombert J.-F."/>
        </authorList>
    </citation>
    <scope>NUCLEOTIDE SEQUENCE [LARGE SCALE GENOMIC DNA]</scope>
    <source>
        <strain evidence="2 3">ATCC BAA-2455</strain>
    </source>
</reference>
<feature type="transmembrane region" description="Helical" evidence="1">
    <location>
        <begin position="44"/>
        <end position="63"/>
    </location>
</feature>
<keyword evidence="3" id="KW-1185">Reference proteome</keyword>
<keyword evidence="1" id="KW-0472">Membrane</keyword>
<evidence type="ECO:0000313" key="2">
    <source>
        <dbReference type="EMBL" id="QEY26547.1"/>
    </source>
</evidence>
<dbReference type="EMBL" id="CP031700">
    <property type="protein sequence ID" value="QEY26547.1"/>
    <property type="molecule type" value="Genomic_DNA"/>
</dbReference>
<gene>
    <name evidence="2" type="ORF">D0T92_08390</name>
</gene>
<feature type="transmembrane region" description="Helical" evidence="1">
    <location>
        <begin position="70"/>
        <end position="91"/>
    </location>
</feature>